<reference evidence="2 3" key="1">
    <citation type="submission" date="2019-03" db="EMBL/GenBank/DDBJ databases">
        <authorList>
            <person name="He R.-H."/>
        </authorList>
    </citation>
    <scope>NUCLEOTIDE SEQUENCE [LARGE SCALE GENOMIC DNA]</scope>
    <source>
        <strain evidence="3">SH 714</strain>
    </source>
</reference>
<keyword evidence="3" id="KW-1185">Reference proteome</keyword>
<organism evidence="2 3">
    <name type="scientific">Filobacillus milosensis</name>
    <dbReference type="NCBI Taxonomy" id="94137"/>
    <lineage>
        <taxon>Bacteria</taxon>
        <taxon>Bacillati</taxon>
        <taxon>Bacillota</taxon>
        <taxon>Bacilli</taxon>
        <taxon>Bacillales</taxon>
        <taxon>Bacillaceae</taxon>
        <taxon>Filobacillus</taxon>
    </lineage>
</organism>
<evidence type="ECO:0000313" key="3">
    <source>
        <dbReference type="Proteomes" id="UP000297975"/>
    </source>
</evidence>
<dbReference type="SMART" id="SM00731">
    <property type="entry name" value="SprT"/>
    <property type="match status" value="1"/>
</dbReference>
<dbReference type="NCBIfam" id="NF003339">
    <property type="entry name" value="PRK04351.1"/>
    <property type="match status" value="1"/>
</dbReference>
<feature type="domain" description="SprT-like" evidence="1">
    <location>
        <begin position="12"/>
        <end position="155"/>
    </location>
</feature>
<dbReference type="InterPro" id="IPR006640">
    <property type="entry name" value="SprT-like_domain"/>
</dbReference>
<dbReference type="Pfam" id="PF10263">
    <property type="entry name" value="SprT-like"/>
    <property type="match status" value="1"/>
</dbReference>
<dbReference type="EMBL" id="SOPW01000028">
    <property type="protein sequence ID" value="TFB13245.1"/>
    <property type="molecule type" value="Genomic_DNA"/>
</dbReference>
<protein>
    <submittedName>
        <fullName evidence="2">SprT family protein</fullName>
    </submittedName>
</protein>
<dbReference type="InterPro" id="IPR035240">
    <property type="entry name" value="SprT_Zn_ribbon"/>
</dbReference>
<name>A0A4Y8IEK9_9BACI</name>
<proteinExistence type="predicted"/>
<dbReference type="Proteomes" id="UP000297975">
    <property type="component" value="Unassembled WGS sequence"/>
</dbReference>
<evidence type="ECO:0000313" key="2">
    <source>
        <dbReference type="EMBL" id="TFB13245.1"/>
    </source>
</evidence>
<dbReference type="Pfam" id="PF17283">
    <property type="entry name" value="Zn_ribbon_SprT"/>
    <property type="match status" value="1"/>
</dbReference>
<comment type="caution">
    <text evidence="2">The sequence shown here is derived from an EMBL/GenBank/DDBJ whole genome shotgun (WGS) entry which is preliminary data.</text>
</comment>
<dbReference type="GO" id="GO:0006950">
    <property type="term" value="P:response to stress"/>
    <property type="evidence" value="ECO:0007669"/>
    <property type="project" value="UniProtKB-ARBA"/>
</dbReference>
<dbReference type="OrthoDB" id="9799909at2"/>
<accession>A0A4Y8IEK9</accession>
<sequence length="156" mass="18420">MDKYGGSNMDNLELQKLIKQISLQYFYKPFVGEARFNSRLRTTGGRYIPSTSVIEINPKYLTELGEQELIGIIKHELCHYHLHIKGKPYHHRSKEFRHLLKITGSPRFCKILPSEEQKRTIIYKCQKCGMEYNRKRNVNVQKYRCGKCKGKLKLVK</sequence>
<gene>
    <name evidence="2" type="ORF">E3U55_16495</name>
</gene>
<dbReference type="AlphaFoldDB" id="A0A4Y8IEK9"/>
<evidence type="ECO:0000259" key="1">
    <source>
        <dbReference type="SMART" id="SM00731"/>
    </source>
</evidence>